<gene>
    <name evidence="3" type="ORF">SUNI508_13400</name>
</gene>
<feature type="compositionally biased region" description="Basic and acidic residues" evidence="1">
    <location>
        <begin position="363"/>
        <end position="376"/>
    </location>
</feature>
<feature type="compositionally biased region" description="Polar residues" evidence="1">
    <location>
        <begin position="318"/>
        <end position="338"/>
    </location>
</feature>
<evidence type="ECO:0000313" key="4">
    <source>
        <dbReference type="Proteomes" id="UP001408356"/>
    </source>
</evidence>
<feature type="region of interest" description="Disordered" evidence="1">
    <location>
        <begin position="351"/>
        <end position="376"/>
    </location>
</feature>
<evidence type="ECO:0000256" key="1">
    <source>
        <dbReference type="SAM" id="MobiDB-lite"/>
    </source>
</evidence>
<evidence type="ECO:0000313" key="3">
    <source>
        <dbReference type="EMBL" id="KAK9424878.1"/>
    </source>
</evidence>
<comment type="caution">
    <text evidence="3">The sequence shown here is derived from an EMBL/GenBank/DDBJ whole genome shotgun (WGS) entry which is preliminary data.</text>
</comment>
<accession>A0ABR2VDA4</accession>
<feature type="transmembrane region" description="Helical" evidence="2">
    <location>
        <begin position="159"/>
        <end position="181"/>
    </location>
</feature>
<protein>
    <submittedName>
        <fullName evidence="3">Uncharacterized protein</fullName>
    </submittedName>
</protein>
<dbReference type="EMBL" id="JARVKF010000029">
    <property type="protein sequence ID" value="KAK9424878.1"/>
    <property type="molecule type" value="Genomic_DNA"/>
</dbReference>
<keyword evidence="2" id="KW-0812">Transmembrane</keyword>
<sequence>MFIHRRHITAQQTLLGPEPFFLDDNGTSRDLADEWRNPKVVIATVLMIVGGNVIRSALSQATGPHCTPICFSFGWVSYAVSALADIFGEGKLLPLPDHAVKVFNLSTGYSRLNRNWVIGRMVRDHPSIISEEEPLGDNGIRIAVYEAQSRDTNPPRNKMLYISCVFTVAVQLVVASVPAILSNGSEWGKLPNKQNSTQTYALTAGNGSRDVMIIKGNGHCYDLEELAAAESPENGRPWVKIPSLSKAREGSRRRVSREVWGKPLGFLITRGASGLKRNPQERGIPLKLTDTISTWKVMDGLMDLESPAATARQLKGAISNQSGQSQIHNLNLGESSGSRGVGSIDAIAKTVSSRSQNEAADAAEERVKLTKHPDWD</sequence>
<dbReference type="Proteomes" id="UP001408356">
    <property type="component" value="Unassembled WGS sequence"/>
</dbReference>
<feature type="region of interest" description="Disordered" evidence="1">
    <location>
        <begin position="315"/>
        <end position="339"/>
    </location>
</feature>
<keyword evidence="4" id="KW-1185">Reference proteome</keyword>
<proteinExistence type="predicted"/>
<evidence type="ECO:0000256" key="2">
    <source>
        <dbReference type="SAM" id="Phobius"/>
    </source>
</evidence>
<reference evidence="3 4" key="1">
    <citation type="journal article" date="2024" name="J. Plant Pathol.">
        <title>Sequence and assembly of the genome of Seiridium unicorne, isolate CBS 538.82, causal agent of cypress canker disease.</title>
        <authorList>
            <person name="Scali E."/>
            <person name="Rocca G.D."/>
            <person name="Danti R."/>
            <person name="Garbelotto M."/>
            <person name="Barberini S."/>
            <person name="Baroncelli R."/>
            <person name="Emiliani G."/>
        </authorList>
    </citation>
    <scope>NUCLEOTIDE SEQUENCE [LARGE SCALE GENOMIC DNA]</scope>
    <source>
        <strain evidence="3 4">BM-138-508</strain>
    </source>
</reference>
<organism evidence="3 4">
    <name type="scientific">Seiridium unicorne</name>
    <dbReference type="NCBI Taxonomy" id="138068"/>
    <lineage>
        <taxon>Eukaryota</taxon>
        <taxon>Fungi</taxon>
        <taxon>Dikarya</taxon>
        <taxon>Ascomycota</taxon>
        <taxon>Pezizomycotina</taxon>
        <taxon>Sordariomycetes</taxon>
        <taxon>Xylariomycetidae</taxon>
        <taxon>Amphisphaeriales</taxon>
        <taxon>Sporocadaceae</taxon>
        <taxon>Seiridium</taxon>
    </lineage>
</organism>
<keyword evidence="2" id="KW-1133">Transmembrane helix</keyword>
<name>A0ABR2VDA4_9PEZI</name>
<keyword evidence="2" id="KW-0472">Membrane</keyword>